<feature type="transmembrane region" description="Helical" evidence="8">
    <location>
        <begin position="209"/>
        <end position="227"/>
    </location>
</feature>
<accession>A0ABW3DD79</accession>
<feature type="transmembrane region" description="Helical" evidence="8">
    <location>
        <begin position="179"/>
        <end position="197"/>
    </location>
</feature>
<comment type="similarity">
    <text evidence="2 7">Belongs to the membrane-bound acyltransferase family.</text>
</comment>
<feature type="transmembrane region" description="Helical" evidence="8">
    <location>
        <begin position="291"/>
        <end position="308"/>
    </location>
</feature>
<evidence type="ECO:0000256" key="3">
    <source>
        <dbReference type="ARBA" id="ARBA00022475"/>
    </source>
</evidence>
<dbReference type="InterPro" id="IPR004299">
    <property type="entry name" value="MBOAT_fam"/>
</dbReference>
<keyword evidence="4 8" id="KW-0812">Transmembrane</keyword>
<feature type="transmembrane region" description="Helical" evidence="8">
    <location>
        <begin position="346"/>
        <end position="366"/>
    </location>
</feature>
<evidence type="ECO:0000256" key="5">
    <source>
        <dbReference type="ARBA" id="ARBA00022989"/>
    </source>
</evidence>
<comment type="caution">
    <text evidence="9">The sequence shown here is derived from an EMBL/GenBank/DDBJ whole genome shotgun (WGS) entry which is preliminary data.</text>
</comment>
<feature type="transmembrane region" description="Helical" evidence="8">
    <location>
        <begin position="74"/>
        <end position="94"/>
    </location>
</feature>
<keyword evidence="6 7" id="KW-0472">Membrane</keyword>
<feature type="transmembrane region" description="Helical" evidence="8">
    <location>
        <begin position="314"/>
        <end position="334"/>
    </location>
</feature>
<dbReference type="InterPro" id="IPR051085">
    <property type="entry name" value="MB_O-acyltransferase"/>
</dbReference>
<feature type="transmembrane region" description="Helical" evidence="8">
    <location>
        <begin position="106"/>
        <end position="128"/>
    </location>
</feature>
<dbReference type="PANTHER" id="PTHR13285">
    <property type="entry name" value="ACYLTRANSFERASE"/>
    <property type="match status" value="1"/>
</dbReference>
<keyword evidence="3 7" id="KW-1003">Cell membrane</keyword>
<dbReference type="EC" id="2.3.-.-" evidence="9"/>
<dbReference type="Pfam" id="PF03062">
    <property type="entry name" value="MBOAT"/>
    <property type="match status" value="1"/>
</dbReference>
<dbReference type="GO" id="GO:0016746">
    <property type="term" value="F:acyltransferase activity"/>
    <property type="evidence" value="ECO:0007669"/>
    <property type="project" value="UniProtKB-KW"/>
</dbReference>
<keyword evidence="7 9" id="KW-0808">Transferase</keyword>
<keyword evidence="7 9" id="KW-0012">Acyltransferase</keyword>
<dbReference type="EMBL" id="JBHTIU010000048">
    <property type="protein sequence ID" value="MFD0870516.1"/>
    <property type="molecule type" value="Genomic_DNA"/>
</dbReference>
<feature type="transmembrane region" description="Helical" evidence="8">
    <location>
        <begin position="32"/>
        <end position="54"/>
    </location>
</feature>
<feature type="transmembrane region" description="Helical" evidence="8">
    <location>
        <begin position="140"/>
        <end position="158"/>
    </location>
</feature>
<reference evidence="10" key="1">
    <citation type="journal article" date="2019" name="Int. J. Syst. Evol. Microbiol.">
        <title>The Global Catalogue of Microorganisms (GCM) 10K type strain sequencing project: providing services to taxonomists for standard genome sequencing and annotation.</title>
        <authorList>
            <consortium name="The Broad Institute Genomics Platform"/>
            <consortium name="The Broad Institute Genome Sequencing Center for Infectious Disease"/>
            <person name="Wu L."/>
            <person name="Ma J."/>
        </authorList>
    </citation>
    <scope>NUCLEOTIDE SEQUENCE [LARGE SCALE GENOMIC DNA]</scope>
    <source>
        <strain evidence="10">CCUG 57263</strain>
    </source>
</reference>
<evidence type="ECO:0000256" key="7">
    <source>
        <dbReference type="PIRNR" id="PIRNR016636"/>
    </source>
</evidence>
<evidence type="ECO:0000313" key="10">
    <source>
        <dbReference type="Proteomes" id="UP001597120"/>
    </source>
</evidence>
<comment type="subcellular location">
    <subcellularLocation>
        <location evidence="1">Cell membrane</location>
        <topology evidence="1">Multi-pass membrane protein</topology>
    </subcellularLocation>
</comment>
<evidence type="ECO:0000256" key="4">
    <source>
        <dbReference type="ARBA" id="ARBA00022692"/>
    </source>
</evidence>
<sequence>MFYFNIYSMMGLAGMIAALLLTRLWKDNKRILLLLFNCGFLLVFNYKLFLFYAAYTVLNYLGYSLLCRVTFARLAWFIGFIAANIGIVSLTRFMEYGWLEHPIANLIVTIGLVYNVLKVIDAYYFAYFFRRDGQVPALDYANFILFIPTFTSGPILRFRDFIADSKKPYTVDSALIESSVKRIILGLFKAVVVAFYMRTVFDYIAGQELLFYHSIFLLFWFYLLIYVDFSGYSDIAIGFGRLLGYQIPENFKKPFLSPSMTQFWRNWHASLGDWFREHIFMFFSRKAISKWTGAYLSLLIMTLIGLWHGYTWPYFLYGLYHGGLMALENLFGLSLVNKKKSSKTYYYFRVVCTQILVAISVIVYSGNIDIVMKIYNGLLSFPSF</sequence>
<dbReference type="RefSeq" id="WP_379289213.1">
    <property type="nucleotide sequence ID" value="NZ_JBHTIU010000048.1"/>
</dbReference>
<keyword evidence="5 8" id="KW-1133">Transmembrane helix</keyword>
<dbReference type="Proteomes" id="UP001597120">
    <property type="component" value="Unassembled WGS sequence"/>
</dbReference>
<evidence type="ECO:0000256" key="2">
    <source>
        <dbReference type="ARBA" id="ARBA00010323"/>
    </source>
</evidence>
<evidence type="ECO:0000256" key="6">
    <source>
        <dbReference type="ARBA" id="ARBA00023136"/>
    </source>
</evidence>
<dbReference type="InterPro" id="IPR024194">
    <property type="entry name" value="Ac/AlaTfrase_AlgI/DltB"/>
</dbReference>
<feature type="transmembrane region" description="Helical" evidence="8">
    <location>
        <begin position="6"/>
        <end position="25"/>
    </location>
</feature>
<evidence type="ECO:0000256" key="8">
    <source>
        <dbReference type="SAM" id="Phobius"/>
    </source>
</evidence>
<organism evidence="9 10">
    <name type="scientific">Paenibacillus residui</name>
    <dbReference type="NCBI Taxonomy" id="629724"/>
    <lineage>
        <taxon>Bacteria</taxon>
        <taxon>Bacillati</taxon>
        <taxon>Bacillota</taxon>
        <taxon>Bacilli</taxon>
        <taxon>Bacillales</taxon>
        <taxon>Paenibacillaceae</taxon>
        <taxon>Paenibacillus</taxon>
    </lineage>
</organism>
<evidence type="ECO:0000256" key="1">
    <source>
        <dbReference type="ARBA" id="ARBA00004651"/>
    </source>
</evidence>
<dbReference type="PANTHER" id="PTHR13285:SF18">
    <property type="entry name" value="PROTEIN-CYSTEINE N-PALMITOYLTRANSFERASE RASP"/>
    <property type="match status" value="1"/>
</dbReference>
<gene>
    <name evidence="9" type="ORF">ACFQ03_15275</name>
</gene>
<evidence type="ECO:0000313" key="9">
    <source>
        <dbReference type="EMBL" id="MFD0870516.1"/>
    </source>
</evidence>
<name>A0ABW3DD79_9BACL</name>
<dbReference type="PIRSF" id="PIRSF016636">
    <property type="entry name" value="AlgI_DltB"/>
    <property type="match status" value="1"/>
</dbReference>
<keyword evidence="10" id="KW-1185">Reference proteome</keyword>
<protein>
    <submittedName>
        <fullName evidence="9">MBOAT family O-acyltransferase</fullName>
        <ecNumber evidence="9">2.3.-.-</ecNumber>
    </submittedName>
</protein>
<proteinExistence type="inferred from homology"/>